<accession>A0A016SIY0</accession>
<dbReference type="AlphaFoldDB" id="A0A016SIY0"/>
<sequence length="141" mass="16943">MESFRERWSLMAHGNFEQHRNAWKDAKSVEGEHCRSGLQEERRRAGVGQLSRHKTDLLMKLYERLVGKWLREVIEISNDQFGFVPERSTIDPIFIVRQMMEKYREEEKEIHMAFLDLAKAYNSLPRTVLWDVMRERLVPEH</sequence>
<gene>
    <name evidence="1" type="primary">Acey_s0219.g2492</name>
    <name evidence="1" type="ORF">Y032_0219g2492</name>
</gene>
<dbReference type="Proteomes" id="UP000024635">
    <property type="component" value="Unassembled WGS sequence"/>
</dbReference>
<comment type="caution">
    <text evidence="1">The sequence shown here is derived from an EMBL/GenBank/DDBJ whole genome shotgun (WGS) entry which is preliminary data.</text>
</comment>
<evidence type="ECO:0000313" key="1">
    <source>
        <dbReference type="EMBL" id="EYB90550.1"/>
    </source>
</evidence>
<reference evidence="2" key="1">
    <citation type="journal article" date="2015" name="Nat. Genet.">
        <title>The genome and transcriptome of the zoonotic hookworm Ancylostoma ceylanicum identify infection-specific gene families.</title>
        <authorList>
            <person name="Schwarz E.M."/>
            <person name="Hu Y."/>
            <person name="Antoshechkin I."/>
            <person name="Miller M.M."/>
            <person name="Sternberg P.W."/>
            <person name="Aroian R.V."/>
        </authorList>
    </citation>
    <scope>NUCLEOTIDE SEQUENCE</scope>
    <source>
        <strain evidence="2">HY135</strain>
    </source>
</reference>
<organism evidence="1 2">
    <name type="scientific">Ancylostoma ceylanicum</name>
    <dbReference type="NCBI Taxonomy" id="53326"/>
    <lineage>
        <taxon>Eukaryota</taxon>
        <taxon>Metazoa</taxon>
        <taxon>Ecdysozoa</taxon>
        <taxon>Nematoda</taxon>
        <taxon>Chromadorea</taxon>
        <taxon>Rhabditida</taxon>
        <taxon>Rhabditina</taxon>
        <taxon>Rhabditomorpha</taxon>
        <taxon>Strongyloidea</taxon>
        <taxon>Ancylostomatidae</taxon>
        <taxon>Ancylostomatinae</taxon>
        <taxon>Ancylostoma</taxon>
    </lineage>
</organism>
<name>A0A016SIY0_9BILA</name>
<evidence type="ECO:0000313" key="2">
    <source>
        <dbReference type="Proteomes" id="UP000024635"/>
    </source>
</evidence>
<protein>
    <submittedName>
        <fullName evidence="1">Uncharacterized protein</fullName>
    </submittedName>
</protein>
<dbReference type="OrthoDB" id="5810672at2759"/>
<dbReference type="PANTHER" id="PTHR19446">
    <property type="entry name" value="REVERSE TRANSCRIPTASES"/>
    <property type="match status" value="1"/>
</dbReference>
<dbReference type="EMBL" id="JARK01001555">
    <property type="protein sequence ID" value="EYB90550.1"/>
    <property type="molecule type" value="Genomic_DNA"/>
</dbReference>
<proteinExistence type="predicted"/>
<keyword evidence="2" id="KW-1185">Reference proteome</keyword>